<dbReference type="Proteomes" id="UP000588098">
    <property type="component" value="Unassembled WGS sequence"/>
</dbReference>
<feature type="region of interest" description="Disordered" evidence="1">
    <location>
        <begin position="1"/>
        <end position="45"/>
    </location>
</feature>
<gene>
    <name evidence="2" type="ORF">FHS42_003110</name>
</gene>
<reference evidence="2 3" key="1">
    <citation type="submission" date="2020-08" db="EMBL/GenBank/DDBJ databases">
        <title>Genomic Encyclopedia of Type Strains, Phase III (KMG-III): the genomes of soil and plant-associated and newly described type strains.</title>
        <authorList>
            <person name="Whitman W."/>
        </authorList>
    </citation>
    <scope>NUCLEOTIDE SEQUENCE [LARGE SCALE GENOMIC DNA]</scope>
    <source>
        <strain evidence="2 3">CECT 8305</strain>
    </source>
</reference>
<evidence type="ECO:0000313" key="2">
    <source>
        <dbReference type="EMBL" id="MBB5936041.1"/>
    </source>
</evidence>
<keyword evidence="3" id="KW-1185">Reference proteome</keyword>
<feature type="compositionally biased region" description="Basic and acidic residues" evidence="1">
    <location>
        <begin position="35"/>
        <end position="45"/>
    </location>
</feature>
<evidence type="ECO:0000256" key="1">
    <source>
        <dbReference type="SAM" id="MobiDB-lite"/>
    </source>
</evidence>
<feature type="region of interest" description="Disordered" evidence="1">
    <location>
        <begin position="112"/>
        <end position="146"/>
    </location>
</feature>
<accession>A0A7W9Q9C5</accession>
<sequence>MAGSGACGPVAPAGRPRAPGRQPGASCRSNSLPRRRGEVSPHDRTIRNAHVHLRTRSALGGVAARETARRKPSFAKELFLGPFWLDLIHPYPSPSNNSARRGEEFPRERLRLLRNADRQRPHRTRSAHPGRDDQRFQGTGRPGYEDRYGVQRARTEPGVLQQGPRSCRLHQPRNRCAALRTPVHRRATAAEDLRHSGAAGYLPAALRPYRHLRVLVDGAGCWI</sequence>
<comment type="caution">
    <text evidence="2">The sequence shown here is derived from an EMBL/GenBank/DDBJ whole genome shotgun (WGS) entry which is preliminary data.</text>
</comment>
<evidence type="ECO:0000313" key="3">
    <source>
        <dbReference type="Proteomes" id="UP000588098"/>
    </source>
</evidence>
<proteinExistence type="predicted"/>
<dbReference type="AlphaFoldDB" id="A0A7W9Q9C5"/>
<organism evidence="2 3">
    <name type="scientific">Streptomyces zagrosensis</name>
    <dbReference type="NCBI Taxonomy" id="1042984"/>
    <lineage>
        <taxon>Bacteria</taxon>
        <taxon>Bacillati</taxon>
        <taxon>Actinomycetota</taxon>
        <taxon>Actinomycetes</taxon>
        <taxon>Kitasatosporales</taxon>
        <taxon>Streptomycetaceae</taxon>
        <taxon>Streptomyces</taxon>
    </lineage>
</organism>
<protein>
    <submittedName>
        <fullName evidence="2">Uncharacterized protein</fullName>
    </submittedName>
</protein>
<name>A0A7W9Q9C5_9ACTN</name>
<dbReference type="EMBL" id="JACHJL010000006">
    <property type="protein sequence ID" value="MBB5936041.1"/>
    <property type="molecule type" value="Genomic_DNA"/>
</dbReference>
<feature type="compositionally biased region" description="Low complexity" evidence="1">
    <location>
        <begin position="7"/>
        <end position="25"/>
    </location>
</feature>